<organism evidence="1 2">
    <name type="scientific">Panagrolaimus sp. JU765</name>
    <dbReference type="NCBI Taxonomy" id="591449"/>
    <lineage>
        <taxon>Eukaryota</taxon>
        <taxon>Metazoa</taxon>
        <taxon>Ecdysozoa</taxon>
        <taxon>Nematoda</taxon>
        <taxon>Chromadorea</taxon>
        <taxon>Rhabditida</taxon>
        <taxon>Tylenchina</taxon>
        <taxon>Panagrolaimomorpha</taxon>
        <taxon>Panagrolaimoidea</taxon>
        <taxon>Panagrolaimidae</taxon>
        <taxon>Panagrolaimus</taxon>
    </lineage>
</organism>
<evidence type="ECO:0000313" key="2">
    <source>
        <dbReference type="WBParaSite" id="JU765_v2.g1306.t1"/>
    </source>
</evidence>
<evidence type="ECO:0000313" key="1">
    <source>
        <dbReference type="Proteomes" id="UP000887576"/>
    </source>
</evidence>
<reference evidence="2" key="1">
    <citation type="submission" date="2022-11" db="UniProtKB">
        <authorList>
            <consortium name="WormBaseParasite"/>
        </authorList>
    </citation>
    <scope>IDENTIFICATION</scope>
</reference>
<dbReference type="WBParaSite" id="JU765_v2.g1306.t1">
    <property type="protein sequence ID" value="JU765_v2.g1306.t1"/>
    <property type="gene ID" value="JU765_v2.g1306"/>
</dbReference>
<accession>A0AC34Q5N7</accession>
<sequence>MRSKYDPYFTRDGKKWFCMRCPFEIVPKDSSTTSLSHHLRTKHPEQWNELDASNSQNNLNKSKKRPNSTTVDVWVSPTPSPLIANYVNSNSSSGSQPPPPKQMRLEDF</sequence>
<name>A0AC34Q5N7_9BILA</name>
<protein>
    <submittedName>
        <fullName evidence="2">BED-type domain-containing protein</fullName>
    </submittedName>
</protein>
<dbReference type="Proteomes" id="UP000887576">
    <property type="component" value="Unplaced"/>
</dbReference>
<proteinExistence type="predicted"/>